<proteinExistence type="predicted"/>
<reference evidence="2" key="1">
    <citation type="journal article" date="2016" name="Genome Announc.">
        <title>Draft Genome Sequences of Five Rapidly Growing Mycobacterium Species, M. thermoresistibile, M. fortuitum subsp. acetamidolyticum, M. canariasense, M. brisbanense, and M. novocastrense.</title>
        <authorList>
            <person name="Katahira K."/>
            <person name="Ogura Y."/>
            <person name="Gotoh Y."/>
            <person name="Hayashi T."/>
        </authorList>
    </citation>
    <scope>NUCLEOTIDE SEQUENCE [LARGE SCALE GENOMIC DNA]</scope>
    <source>
        <strain evidence="2">JCM15654</strain>
    </source>
</reference>
<dbReference type="InterPro" id="IPR020503">
    <property type="entry name" value="Uncharacterised_Rv2561"/>
</dbReference>
<dbReference type="AlphaFoldDB" id="A0A117I5A6"/>
<dbReference type="Pfam" id="PF10604">
    <property type="entry name" value="Polyketide_cyc2"/>
    <property type="match status" value="1"/>
</dbReference>
<dbReference type="RefSeq" id="WP_062828837.1">
    <property type="nucleotide sequence ID" value="NZ_BCSX01000021.1"/>
</dbReference>
<dbReference type="SUPFAM" id="SSF55961">
    <property type="entry name" value="Bet v1-like"/>
    <property type="match status" value="1"/>
</dbReference>
<evidence type="ECO:0008006" key="3">
    <source>
        <dbReference type="Google" id="ProtNLM"/>
    </source>
</evidence>
<dbReference type="STRING" id="146020.RMCB_2270"/>
<sequence length="377" mass="42520">MEANVQVDYQTRTGHLLLADISGYTNFLTSTELEHAQSIIRELITLVRDQLAPPMRFVQAEGDAVFCYADDSTFGDGERLVELIEVCYYEFSNRLLNMSRNTTCSCAACAAIGTLDLKFICHFGTFVVDRTESGVDVAGADVILVHRLLKNTVAERTGLKAYAALTSACVQRLGLPTKMPLLEEHYESFGTTTIGVHDLKPALAAMQDSHRRYVRPEDADFTASVEVPIPPVEAWHYYLNPVQRQRWKCRYFSKKPDVPTRNTKGRIGAGAAMHCSHGPGTARWEFVDWRPFTSVTHEVTAPPLGPYLGLHDEINTFDFVPTAEGGTRVVYRVRLKNRSRLTLLTYRIQRRWLNAFDRRAHQVLLEIIAEDAVKQPI</sequence>
<gene>
    <name evidence="1" type="ORF">RMCB_2270</name>
</gene>
<organism evidence="1 2">
    <name type="scientific">Mycolicibacterium brisbanense</name>
    <dbReference type="NCBI Taxonomy" id="146020"/>
    <lineage>
        <taxon>Bacteria</taxon>
        <taxon>Bacillati</taxon>
        <taxon>Actinomycetota</taxon>
        <taxon>Actinomycetes</taxon>
        <taxon>Mycobacteriales</taxon>
        <taxon>Mycobacteriaceae</taxon>
        <taxon>Mycolicibacterium</taxon>
    </lineage>
</organism>
<dbReference type="InterPro" id="IPR023393">
    <property type="entry name" value="START-like_dom_sf"/>
</dbReference>
<dbReference type="Proteomes" id="UP000069620">
    <property type="component" value="Unassembled WGS sequence"/>
</dbReference>
<accession>A0A117I5A6</accession>
<name>A0A117I5A6_9MYCO</name>
<reference evidence="2" key="2">
    <citation type="submission" date="2016-02" db="EMBL/GenBank/DDBJ databases">
        <title>Draft genome sequence of five rapidly growing Mycobacterium species.</title>
        <authorList>
            <person name="Katahira K."/>
            <person name="Gotou Y."/>
            <person name="Iida K."/>
            <person name="Ogura Y."/>
            <person name="Hayashi T."/>
        </authorList>
    </citation>
    <scope>NUCLEOTIDE SEQUENCE [LARGE SCALE GENOMIC DNA]</scope>
    <source>
        <strain evidence="2">JCM15654</strain>
    </source>
</reference>
<dbReference type="CDD" id="cd07812">
    <property type="entry name" value="SRPBCC"/>
    <property type="match status" value="1"/>
</dbReference>
<evidence type="ECO:0000313" key="2">
    <source>
        <dbReference type="Proteomes" id="UP000069620"/>
    </source>
</evidence>
<dbReference type="EMBL" id="BCSX01000021">
    <property type="protein sequence ID" value="GAS88174.1"/>
    <property type="molecule type" value="Genomic_DNA"/>
</dbReference>
<protein>
    <recommendedName>
        <fullName evidence="3">DUF2652 domain-containing protein</fullName>
    </recommendedName>
</protein>
<dbReference type="Gene3D" id="3.30.70.1230">
    <property type="entry name" value="Nucleotide cyclase"/>
    <property type="match status" value="1"/>
</dbReference>
<evidence type="ECO:0000313" key="1">
    <source>
        <dbReference type="EMBL" id="GAS88174.1"/>
    </source>
</evidence>
<keyword evidence="2" id="KW-1185">Reference proteome</keyword>
<comment type="caution">
    <text evidence="1">The sequence shown here is derived from an EMBL/GenBank/DDBJ whole genome shotgun (WGS) entry which is preliminary data.</text>
</comment>
<dbReference type="OrthoDB" id="3815156at2"/>
<dbReference type="Gene3D" id="3.30.530.20">
    <property type="match status" value="1"/>
</dbReference>
<dbReference type="InterPro" id="IPR019587">
    <property type="entry name" value="Polyketide_cyclase/dehydratase"/>
</dbReference>
<dbReference type="Pfam" id="PF10851">
    <property type="entry name" value="DUF2652"/>
    <property type="match status" value="1"/>
</dbReference>
<dbReference type="InterPro" id="IPR029787">
    <property type="entry name" value="Nucleotide_cyclase"/>
</dbReference>